<dbReference type="OrthoDB" id="9927024at2"/>
<evidence type="ECO:0000313" key="3">
    <source>
        <dbReference type="Proteomes" id="UP000297975"/>
    </source>
</evidence>
<sequence>MFDYQDLSDYEKKIIQLIGDNIKVPPIEAHTGIKNRKKIYDDFFHNKISETKFEDLLTELYYKGLISFVPADIFMVDNLKVDSREQLKNNYEKGAEKGWRAQDPFVRLTEQGERTITGDMVYRQLLQDEMNEKYASISNLVENIEHKINNTQNKYIEMLAIFIAVFTIIISNTGIFIMLKETSFSEGIYITLLINGTILFAICFIILLLKGLILNQTLRFSHFLFFLFPLVILAFGVLTMKYPNLLLP</sequence>
<proteinExistence type="predicted"/>
<evidence type="ECO:0000256" key="1">
    <source>
        <dbReference type="SAM" id="Phobius"/>
    </source>
</evidence>
<comment type="caution">
    <text evidence="2">The sequence shown here is derived from an EMBL/GenBank/DDBJ whole genome shotgun (WGS) entry which is preliminary data.</text>
</comment>
<dbReference type="RefSeq" id="WP_134340112.1">
    <property type="nucleotide sequence ID" value="NZ_SOPW01000008.1"/>
</dbReference>
<dbReference type="AlphaFoldDB" id="A0A4Y8IMK4"/>
<organism evidence="2 3">
    <name type="scientific">Filobacillus milosensis</name>
    <dbReference type="NCBI Taxonomy" id="94137"/>
    <lineage>
        <taxon>Bacteria</taxon>
        <taxon>Bacillati</taxon>
        <taxon>Bacillota</taxon>
        <taxon>Bacilli</taxon>
        <taxon>Bacillales</taxon>
        <taxon>Bacillaceae</taxon>
        <taxon>Filobacillus</taxon>
    </lineage>
</organism>
<accession>A0A4Y8IMK4</accession>
<evidence type="ECO:0000313" key="2">
    <source>
        <dbReference type="EMBL" id="TFB21448.1"/>
    </source>
</evidence>
<protein>
    <submittedName>
        <fullName evidence="2">Uncharacterized protein</fullName>
    </submittedName>
</protein>
<keyword evidence="1" id="KW-0472">Membrane</keyword>
<dbReference type="EMBL" id="SOPW01000008">
    <property type="protein sequence ID" value="TFB21448.1"/>
    <property type="molecule type" value="Genomic_DNA"/>
</dbReference>
<gene>
    <name evidence="2" type="ORF">E3U55_09050</name>
</gene>
<keyword evidence="1" id="KW-0812">Transmembrane</keyword>
<dbReference type="Proteomes" id="UP000297975">
    <property type="component" value="Unassembled WGS sequence"/>
</dbReference>
<name>A0A4Y8IMK4_9BACI</name>
<feature type="transmembrane region" description="Helical" evidence="1">
    <location>
        <begin position="221"/>
        <end position="240"/>
    </location>
</feature>
<feature type="transmembrane region" description="Helical" evidence="1">
    <location>
        <begin position="155"/>
        <end position="177"/>
    </location>
</feature>
<feature type="transmembrane region" description="Helical" evidence="1">
    <location>
        <begin position="189"/>
        <end position="209"/>
    </location>
</feature>
<keyword evidence="1" id="KW-1133">Transmembrane helix</keyword>
<reference evidence="2 3" key="1">
    <citation type="submission" date="2019-03" db="EMBL/GenBank/DDBJ databases">
        <authorList>
            <person name="He R.-H."/>
        </authorList>
    </citation>
    <scope>NUCLEOTIDE SEQUENCE [LARGE SCALE GENOMIC DNA]</scope>
    <source>
        <strain evidence="3">SH 714</strain>
    </source>
</reference>
<keyword evidence="3" id="KW-1185">Reference proteome</keyword>